<gene>
    <name evidence="3" type="ORF">CLUMA_CG002948</name>
</gene>
<feature type="signal peptide" evidence="2">
    <location>
        <begin position="1"/>
        <end position="19"/>
    </location>
</feature>
<protein>
    <submittedName>
        <fullName evidence="3">CLUMA_CG002948, isoform B</fullName>
    </submittedName>
</protein>
<dbReference type="Proteomes" id="UP000183832">
    <property type="component" value="Unassembled WGS sequence"/>
</dbReference>
<sequence>MNRLILVFLIATFAVTLNAAPGEMIKRSPHMPSMPERPNFPQPGEMPPPPPGLPPPPEGMPRPPMPGLSRFVRSPRMPEIPQPSDIPIPVKRFVRSLEEAPISNLNGMVEPLPEATRNVRSTFLPIPLPEFPDIPFPMPFRFVRSIESPSTPTRDVRDTPKNKHQEKITIKQQAIYTSFTSIENEAHEPAEE</sequence>
<evidence type="ECO:0000256" key="2">
    <source>
        <dbReference type="SAM" id="SignalP"/>
    </source>
</evidence>
<dbReference type="EMBL" id="CVRI01000011">
    <property type="protein sequence ID" value="CRK89187.1"/>
    <property type="molecule type" value="Genomic_DNA"/>
</dbReference>
<evidence type="ECO:0000256" key="1">
    <source>
        <dbReference type="SAM" id="MobiDB-lite"/>
    </source>
</evidence>
<evidence type="ECO:0000313" key="4">
    <source>
        <dbReference type="Proteomes" id="UP000183832"/>
    </source>
</evidence>
<feature type="compositionally biased region" description="Pro residues" evidence="1">
    <location>
        <begin position="38"/>
        <end position="66"/>
    </location>
</feature>
<feature type="region of interest" description="Disordered" evidence="1">
    <location>
        <begin position="147"/>
        <end position="167"/>
    </location>
</feature>
<keyword evidence="4" id="KW-1185">Reference proteome</keyword>
<feature type="region of interest" description="Disordered" evidence="1">
    <location>
        <begin position="24"/>
        <end position="66"/>
    </location>
</feature>
<feature type="compositionally biased region" description="Basic and acidic residues" evidence="1">
    <location>
        <begin position="154"/>
        <end position="167"/>
    </location>
</feature>
<proteinExistence type="predicted"/>
<name>A0A1J1HMM2_9DIPT</name>
<feature type="chain" id="PRO_5012837016" evidence="2">
    <location>
        <begin position="20"/>
        <end position="192"/>
    </location>
</feature>
<keyword evidence="2" id="KW-0732">Signal</keyword>
<organism evidence="3 4">
    <name type="scientific">Clunio marinus</name>
    <dbReference type="NCBI Taxonomy" id="568069"/>
    <lineage>
        <taxon>Eukaryota</taxon>
        <taxon>Metazoa</taxon>
        <taxon>Ecdysozoa</taxon>
        <taxon>Arthropoda</taxon>
        <taxon>Hexapoda</taxon>
        <taxon>Insecta</taxon>
        <taxon>Pterygota</taxon>
        <taxon>Neoptera</taxon>
        <taxon>Endopterygota</taxon>
        <taxon>Diptera</taxon>
        <taxon>Nematocera</taxon>
        <taxon>Chironomoidea</taxon>
        <taxon>Chironomidae</taxon>
        <taxon>Clunio</taxon>
    </lineage>
</organism>
<evidence type="ECO:0000313" key="3">
    <source>
        <dbReference type="EMBL" id="CRK89187.1"/>
    </source>
</evidence>
<dbReference type="AlphaFoldDB" id="A0A1J1HMM2"/>
<reference evidence="3" key="1">
    <citation type="submission" date="2015-04" db="EMBL/GenBank/DDBJ databases">
        <authorList>
            <person name="Syromyatnikov M.Y."/>
            <person name="Popov V.N."/>
        </authorList>
    </citation>
    <scope>NUCLEOTIDE SEQUENCE [LARGE SCALE GENOMIC DNA]</scope>
</reference>
<accession>A0A1J1HMM2</accession>